<dbReference type="GO" id="GO:0035091">
    <property type="term" value="F:phosphatidylinositol binding"/>
    <property type="evidence" value="ECO:0007669"/>
    <property type="project" value="InterPro"/>
</dbReference>
<dbReference type="Proteomes" id="UP000093000">
    <property type="component" value="Unassembled WGS sequence"/>
</dbReference>
<dbReference type="OrthoDB" id="5227681at2759"/>
<dbReference type="PROSITE" id="PS50195">
    <property type="entry name" value="PX"/>
    <property type="match status" value="1"/>
</dbReference>
<reference evidence="3 4" key="1">
    <citation type="submission" date="2016-03" db="EMBL/GenBank/DDBJ databases">
        <title>Choanephora cucurbitarum.</title>
        <authorList>
            <person name="Min B."/>
            <person name="Park H."/>
            <person name="Park J.-H."/>
            <person name="Shin H.-D."/>
            <person name="Choi I.-G."/>
        </authorList>
    </citation>
    <scope>NUCLEOTIDE SEQUENCE [LARGE SCALE GENOMIC DNA]</scope>
    <source>
        <strain evidence="3 4">KUS-F28377</strain>
    </source>
</reference>
<comment type="caution">
    <text evidence="3">The sequence shown here is derived from an EMBL/GenBank/DDBJ whole genome shotgun (WGS) entry which is preliminary data.</text>
</comment>
<keyword evidence="4" id="KW-1185">Reference proteome</keyword>
<accession>A0A1C7N7G6</accession>
<feature type="compositionally biased region" description="Polar residues" evidence="1">
    <location>
        <begin position="410"/>
        <end position="420"/>
    </location>
</feature>
<dbReference type="InterPro" id="IPR015404">
    <property type="entry name" value="Vps5_C"/>
</dbReference>
<dbReference type="SUPFAM" id="SSF64268">
    <property type="entry name" value="PX domain"/>
    <property type="match status" value="1"/>
</dbReference>
<dbReference type="PANTHER" id="PTHR10555:SF170">
    <property type="entry name" value="FI18122P1"/>
    <property type="match status" value="1"/>
</dbReference>
<dbReference type="InterPro" id="IPR027267">
    <property type="entry name" value="AH/BAR_dom_sf"/>
</dbReference>
<dbReference type="InterPro" id="IPR001683">
    <property type="entry name" value="PX_dom"/>
</dbReference>
<feature type="domain" description="PX" evidence="2">
    <location>
        <begin position="1"/>
        <end position="115"/>
    </location>
</feature>
<organism evidence="3 4">
    <name type="scientific">Choanephora cucurbitarum</name>
    <dbReference type="NCBI Taxonomy" id="101091"/>
    <lineage>
        <taxon>Eukaryota</taxon>
        <taxon>Fungi</taxon>
        <taxon>Fungi incertae sedis</taxon>
        <taxon>Mucoromycota</taxon>
        <taxon>Mucoromycotina</taxon>
        <taxon>Mucoromycetes</taxon>
        <taxon>Mucorales</taxon>
        <taxon>Mucorineae</taxon>
        <taxon>Choanephoraceae</taxon>
        <taxon>Choanephoroideae</taxon>
        <taxon>Choanephora</taxon>
    </lineage>
</organism>
<evidence type="ECO:0000259" key="2">
    <source>
        <dbReference type="PROSITE" id="PS50195"/>
    </source>
</evidence>
<dbReference type="InterPro" id="IPR036871">
    <property type="entry name" value="PX_dom_sf"/>
</dbReference>
<dbReference type="Pfam" id="PF00787">
    <property type="entry name" value="PX"/>
    <property type="match status" value="1"/>
</dbReference>
<dbReference type="PANTHER" id="PTHR10555">
    <property type="entry name" value="SORTING NEXIN"/>
    <property type="match status" value="1"/>
</dbReference>
<sequence>MSFILTVPEAAATPDTIQFKIVIESEVQEEANILPTCFRTFQQISWVHSKLKKAFESTVLPALPEPPVATLIDDQDYVERKRLQIERLFSKLSRRKELLDHPDLLHFLSSDMSPTQVGPINTGVLSFLRFNRVIKPNSDRGFKSFKPTEMIEGNDQETFHKHQAYILLQESYYGFIAESLNQLIQAREGLGEVMAHMGDLIIETTQSKYRLGLGLKPDLRESQKMLDRKMQMLGLLMDELGFVFMRQGIEENMKFGDVMIEYKNSLDPLKAIFNTRTSKLMDYADQHKYHNKKKERTEKLTTRLGAHHAEVKEAMTDEVEALEQLEKSKQAFDGYQEKAKEEIKIFEYQKCKDLKKAIKDYAHLSLRYEKTKLQNLERTLSDMQQPVIKSIFPGYQLSPSTSIVRDDQESTSSSTLANSTEIHRKKRRQQQKQHLHQNFKELNKPLQSSASLPTRQNKQPDDDDLSESHTNTIPTTNITPISTKEDNRASLSASYDERFSVKNWLAD</sequence>
<dbReference type="AlphaFoldDB" id="A0A1C7N7G6"/>
<protein>
    <submittedName>
        <fullName evidence="3">Vacuolar protein sorting-associated protein vps5</fullName>
    </submittedName>
</protein>
<gene>
    <name evidence="3" type="primary">vps5</name>
    <name evidence="3" type="ORF">A0J61_06898</name>
</gene>
<feature type="compositionally biased region" description="Low complexity" evidence="1">
    <location>
        <begin position="470"/>
        <end position="481"/>
    </location>
</feature>
<name>A0A1C7N7G6_9FUNG</name>
<feature type="region of interest" description="Disordered" evidence="1">
    <location>
        <begin position="399"/>
        <end position="495"/>
    </location>
</feature>
<feature type="compositionally biased region" description="Polar residues" evidence="1">
    <location>
        <begin position="445"/>
        <end position="457"/>
    </location>
</feature>
<dbReference type="CDD" id="cd06093">
    <property type="entry name" value="PX_domain"/>
    <property type="match status" value="1"/>
</dbReference>
<dbReference type="EMBL" id="LUGH01000439">
    <property type="protein sequence ID" value="OBZ85052.1"/>
    <property type="molecule type" value="Genomic_DNA"/>
</dbReference>
<evidence type="ECO:0000256" key="1">
    <source>
        <dbReference type="SAM" id="MobiDB-lite"/>
    </source>
</evidence>
<dbReference type="Gene3D" id="3.30.1520.10">
    <property type="entry name" value="Phox-like domain"/>
    <property type="match status" value="1"/>
</dbReference>
<evidence type="ECO:0000313" key="3">
    <source>
        <dbReference type="EMBL" id="OBZ85052.1"/>
    </source>
</evidence>
<dbReference type="STRING" id="101091.A0A1C7N7G6"/>
<dbReference type="InParanoid" id="A0A1C7N7G6"/>
<dbReference type="Pfam" id="PF09325">
    <property type="entry name" value="Vps5"/>
    <property type="match status" value="1"/>
</dbReference>
<feature type="compositionally biased region" description="Basic residues" evidence="1">
    <location>
        <begin position="423"/>
        <end position="437"/>
    </location>
</feature>
<dbReference type="GO" id="GO:0005768">
    <property type="term" value="C:endosome"/>
    <property type="evidence" value="ECO:0007669"/>
    <property type="project" value="TreeGrafter"/>
</dbReference>
<dbReference type="Gene3D" id="1.20.1270.60">
    <property type="entry name" value="Arfaptin homology (AH) domain/BAR domain"/>
    <property type="match status" value="1"/>
</dbReference>
<proteinExistence type="predicted"/>
<evidence type="ECO:0000313" key="4">
    <source>
        <dbReference type="Proteomes" id="UP000093000"/>
    </source>
</evidence>